<accession>A0ABD3HNE4</accession>
<dbReference type="Gene3D" id="1.10.340.30">
    <property type="entry name" value="Hypothetical protein, domain 2"/>
    <property type="match status" value="1"/>
</dbReference>
<comment type="caution">
    <text evidence="3">The sequence shown here is derived from an EMBL/GenBank/DDBJ whole genome shotgun (WGS) entry which is preliminary data.</text>
</comment>
<dbReference type="PANTHER" id="PTHR31116:SF29">
    <property type="entry name" value="DNA GLYCOSYLASE SUPERFAMILY PROTEIN"/>
    <property type="match status" value="1"/>
</dbReference>
<feature type="binding site" evidence="1">
    <location>
        <position position="327"/>
    </location>
    <ligand>
        <name>Zn(2+)</name>
        <dbReference type="ChEBI" id="CHEBI:29105"/>
    </ligand>
</feature>
<dbReference type="AlphaFoldDB" id="A0ABD3HNE4"/>
<dbReference type="PANTHER" id="PTHR31116">
    <property type="entry name" value="OS04G0501200 PROTEIN"/>
    <property type="match status" value="1"/>
</dbReference>
<feature type="region of interest" description="Disordered" evidence="2">
    <location>
        <begin position="335"/>
        <end position="371"/>
    </location>
</feature>
<dbReference type="EMBL" id="JBJQOH010000003">
    <property type="protein sequence ID" value="KAL3692431.1"/>
    <property type="molecule type" value="Genomic_DNA"/>
</dbReference>
<dbReference type="Proteomes" id="UP001633002">
    <property type="component" value="Unassembled WGS sequence"/>
</dbReference>
<dbReference type="InterPro" id="IPR011257">
    <property type="entry name" value="DNA_glycosylase"/>
</dbReference>
<feature type="binding site" evidence="1">
    <location>
        <position position="150"/>
    </location>
    <ligand>
        <name>Zn(2+)</name>
        <dbReference type="ChEBI" id="CHEBI:29105"/>
    </ligand>
</feature>
<sequence length="371" mass="40162">MSVRRLPTSALEDLQALRSLKLSPSSSDGSASRASSVKGDPVHSECSSPIVSTKKLGGLDFDGLRKLRESCASPEASSTKDDNAVESESPTVSCKKITTLEAQSLTKYRLLNSSGKRAGPPKAGRVACEGMLPTSPVSSSVVASDSRKRCHWVTPQSEPLLVAYHDEEWGVPVHNDKMLFELMVLEGAQAELDRPQILGLRDYFRQAFAGFDPEVVAKFDEKKIAALVADDVLGQTEPKIRGIVENAKQVVKIAEEFGSFNKYVWMFVGFKPIVNLPRLFTQVPVKSSKSEALSKDLMRRGFRYVGPTTIYSFMQAAGMVNDHLTGCFRHSQCSSASQTHSSTSSSSSSSTPPPPLAPATPVADNSENGVY</sequence>
<feature type="binding site" evidence="1">
    <location>
        <position position="165"/>
    </location>
    <ligand>
        <name>Zn(2+)</name>
        <dbReference type="ChEBI" id="CHEBI:29105"/>
    </ligand>
</feature>
<feature type="region of interest" description="Disordered" evidence="2">
    <location>
        <begin position="72"/>
        <end position="91"/>
    </location>
</feature>
<feature type="region of interest" description="Disordered" evidence="2">
    <location>
        <begin position="19"/>
        <end position="52"/>
    </location>
</feature>
<keyword evidence="4" id="KW-1185">Reference proteome</keyword>
<dbReference type="Pfam" id="PF03352">
    <property type="entry name" value="Adenine_glyco"/>
    <property type="match status" value="1"/>
</dbReference>
<organism evidence="3 4">
    <name type="scientific">Riccia sorocarpa</name>
    <dbReference type="NCBI Taxonomy" id="122646"/>
    <lineage>
        <taxon>Eukaryota</taxon>
        <taxon>Viridiplantae</taxon>
        <taxon>Streptophyta</taxon>
        <taxon>Embryophyta</taxon>
        <taxon>Marchantiophyta</taxon>
        <taxon>Marchantiopsida</taxon>
        <taxon>Marchantiidae</taxon>
        <taxon>Marchantiales</taxon>
        <taxon>Ricciaceae</taxon>
        <taxon>Riccia</taxon>
    </lineage>
</organism>
<proteinExistence type="predicted"/>
<dbReference type="SUPFAM" id="SSF48150">
    <property type="entry name" value="DNA-glycosylase"/>
    <property type="match status" value="1"/>
</dbReference>
<reference evidence="3 4" key="1">
    <citation type="submission" date="2024-09" db="EMBL/GenBank/DDBJ databases">
        <title>Chromosome-scale assembly of Riccia sorocarpa.</title>
        <authorList>
            <person name="Paukszto L."/>
        </authorList>
    </citation>
    <scope>NUCLEOTIDE SEQUENCE [LARGE SCALE GENOMIC DNA]</scope>
    <source>
        <strain evidence="3">LP-2024</strain>
        <tissue evidence="3">Aerial parts of the thallus</tissue>
    </source>
</reference>
<evidence type="ECO:0000313" key="4">
    <source>
        <dbReference type="Proteomes" id="UP001633002"/>
    </source>
</evidence>
<evidence type="ECO:0008006" key="5">
    <source>
        <dbReference type="Google" id="ProtNLM"/>
    </source>
</evidence>
<evidence type="ECO:0000256" key="1">
    <source>
        <dbReference type="PIRSR" id="PIRSR605019-1"/>
    </source>
</evidence>
<feature type="binding site" evidence="1">
    <location>
        <position position="323"/>
    </location>
    <ligand>
        <name>Zn(2+)</name>
        <dbReference type="ChEBI" id="CHEBI:29105"/>
    </ligand>
</feature>
<keyword evidence="1" id="KW-0862">Zinc</keyword>
<feature type="compositionally biased region" description="Low complexity" evidence="2">
    <location>
        <begin position="19"/>
        <end position="36"/>
    </location>
</feature>
<protein>
    <recommendedName>
        <fullName evidence="5">DNA-3-methyladenine glycosylase I</fullName>
    </recommendedName>
</protein>
<dbReference type="InterPro" id="IPR005019">
    <property type="entry name" value="Adenine_glyco"/>
</dbReference>
<gene>
    <name evidence="3" type="ORF">R1sor_006082</name>
</gene>
<evidence type="ECO:0000313" key="3">
    <source>
        <dbReference type="EMBL" id="KAL3692431.1"/>
    </source>
</evidence>
<name>A0ABD3HNE4_9MARC</name>
<keyword evidence="1" id="KW-0479">Metal-binding</keyword>
<feature type="compositionally biased region" description="Low complexity" evidence="2">
    <location>
        <begin position="335"/>
        <end position="350"/>
    </location>
</feature>
<evidence type="ECO:0000256" key="2">
    <source>
        <dbReference type="SAM" id="MobiDB-lite"/>
    </source>
</evidence>